<evidence type="ECO:0008006" key="4">
    <source>
        <dbReference type="Google" id="ProtNLM"/>
    </source>
</evidence>
<dbReference type="Gene3D" id="3.40.109.10">
    <property type="entry name" value="NADH Oxidase"/>
    <property type="match status" value="2"/>
</dbReference>
<dbReference type="OrthoDB" id="8156917at2"/>
<dbReference type="AlphaFoldDB" id="A0A512P8H3"/>
<dbReference type="InterPro" id="IPR000415">
    <property type="entry name" value="Nitroreductase-like"/>
</dbReference>
<feature type="compositionally biased region" description="Low complexity" evidence="1">
    <location>
        <begin position="1"/>
        <end position="11"/>
    </location>
</feature>
<evidence type="ECO:0000313" key="2">
    <source>
        <dbReference type="EMBL" id="GEP67432.1"/>
    </source>
</evidence>
<gene>
    <name evidence="2" type="ORF">CSO01_01470</name>
</gene>
<comment type="caution">
    <text evidence="2">The sequence shown here is derived from an EMBL/GenBank/DDBJ whole genome shotgun (WGS) entry which is preliminary data.</text>
</comment>
<evidence type="ECO:0000256" key="1">
    <source>
        <dbReference type="SAM" id="MobiDB-lite"/>
    </source>
</evidence>
<organism evidence="2 3">
    <name type="scientific">Cellulomonas soli</name>
    <dbReference type="NCBI Taxonomy" id="931535"/>
    <lineage>
        <taxon>Bacteria</taxon>
        <taxon>Bacillati</taxon>
        <taxon>Actinomycetota</taxon>
        <taxon>Actinomycetes</taxon>
        <taxon>Micrococcales</taxon>
        <taxon>Cellulomonadaceae</taxon>
        <taxon>Cellulomonas</taxon>
    </lineage>
</organism>
<dbReference type="RefSeq" id="WP_146951218.1">
    <property type="nucleotide sequence ID" value="NZ_BAABBJ010000005.1"/>
</dbReference>
<name>A0A512P8H3_9CELL</name>
<evidence type="ECO:0000313" key="3">
    <source>
        <dbReference type="Proteomes" id="UP000321798"/>
    </source>
</evidence>
<sequence>MTGGTPTTPDVPDVPDDQTSGETPDATGPTRRTVLRWGALGLGGLVAAASLGTLVRGGLNGAFSVGSGAPYELWSGWDAIDDLGRHVVAAGVLAANPHNTQPWTFVVTSDAGGATVTIDVHADPDRTMPVNDASGREHLAGIGCAVTNMLVAAAGREVGAHAAYLPDGTHGPAARVVLGQSGTEGSDTAGDAALAAVLPQRHTARGAFTDEAVGADVLADLAARSEQDGVRVLWLHEPQERDALGALVVDATAAVVADEAMSVEAFSWFRGDRSQLDAHRDGLTLDCQGLDAGTAFAAKVLPASSRRSGDEFWLRRTRDVHTATAAAYAVLVVDDVTDPVQQVAGGAVLQRLLLECTAAGLAAQPMNQVTEYLDAVAYGTAGDRATADDLARRWEELVPDGRTRGLLTLRIGYPARTGGTSPRRELDDVLVA</sequence>
<dbReference type="GO" id="GO:0016491">
    <property type="term" value="F:oxidoreductase activity"/>
    <property type="evidence" value="ECO:0007669"/>
    <property type="project" value="InterPro"/>
</dbReference>
<keyword evidence="3" id="KW-1185">Reference proteome</keyword>
<protein>
    <recommendedName>
        <fullName evidence="4">Nitroreductase domain-containing protein</fullName>
    </recommendedName>
</protein>
<reference evidence="2 3" key="1">
    <citation type="submission" date="2019-07" db="EMBL/GenBank/DDBJ databases">
        <title>Whole genome shotgun sequence of Cellulomonas soli NBRC 109434.</title>
        <authorList>
            <person name="Hosoyama A."/>
            <person name="Uohara A."/>
            <person name="Ohji S."/>
            <person name="Ichikawa N."/>
        </authorList>
    </citation>
    <scope>NUCLEOTIDE SEQUENCE [LARGE SCALE GENOMIC DNA]</scope>
    <source>
        <strain evidence="2 3">NBRC 109434</strain>
    </source>
</reference>
<dbReference type="EMBL" id="BKAL01000001">
    <property type="protein sequence ID" value="GEP67432.1"/>
    <property type="molecule type" value="Genomic_DNA"/>
</dbReference>
<dbReference type="Proteomes" id="UP000321798">
    <property type="component" value="Unassembled WGS sequence"/>
</dbReference>
<proteinExistence type="predicted"/>
<dbReference type="SUPFAM" id="SSF55469">
    <property type="entry name" value="FMN-dependent nitroreductase-like"/>
    <property type="match status" value="2"/>
</dbReference>
<feature type="region of interest" description="Disordered" evidence="1">
    <location>
        <begin position="1"/>
        <end position="30"/>
    </location>
</feature>
<accession>A0A512P8H3</accession>